<evidence type="ECO:0000256" key="1">
    <source>
        <dbReference type="ARBA" id="ARBA00000189"/>
    </source>
</evidence>
<sequence length="218" mass="24294">MAPADLPSPAPTSPFSLPVIRSSCILICSLVESYDLLLGRLDSLLPNRWQEVYGQLPRPTGSVDQLVAHFASRLDLTELDLVALSGAHTIGKAQCSAFSDRFGPREDGEFVQRLAANCSSDGERLQDLDIETPRAFDNAYYRNLVAGKGVLNSDKTLMNDPRTKELVEGFAADQWWWFFNQFGTSMKKVPLMYQAVPGRFGEIRRFGCFRRNSAPNQA</sequence>
<feature type="binding site" evidence="13">
    <location>
        <position position="132"/>
    </location>
    <ligand>
        <name>Ca(2+)</name>
        <dbReference type="ChEBI" id="CHEBI:29108"/>
        <label>2</label>
    </ligand>
</feature>
<dbReference type="InterPro" id="IPR002016">
    <property type="entry name" value="Haem_peroxidase"/>
</dbReference>
<evidence type="ECO:0000256" key="7">
    <source>
        <dbReference type="ARBA" id="ARBA00023002"/>
    </source>
</evidence>
<keyword evidence="10" id="KW-0873">Pyrrolidone carboxylic acid</keyword>
<dbReference type="GO" id="GO:0006979">
    <property type="term" value="P:response to oxidative stress"/>
    <property type="evidence" value="ECO:0007669"/>
    <property type="project" value="InterPro"/>
</dbReference>
<dbReference type="GO" id="GO:0042744">
    <property type="term" value="P:hydrogen peroxide catabolic process"/>
    <property type="evidence" value="ECO:0007669"/>
    <property type="project" value="UniProtKB-KW"/>
</dbReference>
<feature type="binding site" evidence="12">
    <location>
        <position position="57"/>
    </location>
    <ligand>
        <name>substrate</name>
    </ligand>
</feature>
<feature type="disulfide bond" evidence="14">
    <location>
        <begin position="95"/>
        <end position="118"/>
    </location>
</feature>
<organism evidence="16">
    <name type="scientific">Triticum aestivum</name>
    <name type="common">Wheat</name>
    <dbReference type="NCBI Taxonomy" id="4565"/>
    <lineage>
        <taxon>Eukaryota</taxon>
        <taxon>Viridiplantae</taxon>
        <taxon>Streptophyta</taxon>
        <taxon>Embryophyta</taxon>
        <taxon>Tracheophyta</taxon>
        <taxon>Spermatophyta</taxon>
        <taxon>Magnoliopsida</taxon>
        <taxon>Liliopsida</taxon>
        <taxon>Poales</taxon>
        <taxon>Poaceae</taxon>
        <taxon>BOP clade</taxon>
        <taxon>Pooideae</taxon>
        <taxon>Triticodae</taxon>
        <taxon>Triticeae</taxon>
        <taxon>Triticinae</taxon>
        <taxon>Triticum</taxon>
    </lineage>
</organism>
<reference evidence="16" key="1">
    <citation type="submission" date="2018-08" db="EMBL/GenBank/DDBJ databases">
        <authorList>
            <person name="Rossello M."/>
        </authorList>
    </citation>
    <scope>NUCLEOTIDE SEQUENCE [LARGE SCALE GENOMIC DNA]</scope>
    <source>
        <strain evidence="16">cv. Chinese Spring</strain>
    </source>
</reference>
<evidence type="ECO:0000256" key="5">
    <source>
        <dbReference type="ARBA" id="ARBA00022723"/>
    </source>
</evidence>
<dbReference type="Pfam" id="PF00141">
    <property type="entry name" value="peroxidase"/>
    <property type="match status" value="1"/>
</dbReference>
<dbReference type="GO" id="GO:0046872">
    <property type="term" value="F:metal ion binding"/>
    <property type="evidence" value="ECO:0007669"/>
    <property type="project" value="UniProtKB-KW"/>
</dbReference>
<dbReference type="GO" id="GO:0006950">
    <property type="term" value="P:response to stress"/>
    <property type="evidence" value="ECO:0000318"/>
    <property type="project" value="GO_Central"/>
</dbReference>
<dbReference type="Gramene" id="TraesWEE_scaffold_000276_01G000600.1">
    <property type="protein sequence ID" value="TraesWEE_scaffold_000276_01G000600.1"/>
    <property type="gene ID" value="TraesWEE_scaffold_000276_01G000600"/>
</dbReference>
<evidence type="ECO:0000256" key="8">
    <source>
        <dbReference type="ARBA" id="ARBA00023004"/>
    </source>
</evidence>
<proteinExistence type="inferred from homology"/>
<keyword evidence="11" id="KW-0376">Hydrogen peroxide</keyword>
<dbReference type="InterPro" id="IPR019793">
    <property type="entry name" value="Peroxidases_heam-ligand_BS"/>
</dbReference>
<keyword evidence="17" id="KW-1185">Reference proteome</keyword>
<dbReference type="Proteomes" id="UP000019116">
    <property type="component" value="Chromosome 2B"/>
</dbReference>
<comment type="similarity">
    <text evidence="2">Belongs to the peroxidase family. Ascorbate peroxidase subfamily.</text>
</comment>
<dbReference type="Gramene" id="TraesRN2B0101584300.1">
    <property type="protein sequence ID" value="TraesRN2B0101584300.1"/>
    <property type="gene ID" value="TraesRN2B0101584300"/>
</dbReference>
<dbReference type="PANTHER" id="PTHR31517:SF51">
    <property type="entry name" value="PEROXIDASE 55"/>
    <property type="match status" value="1"/>
</dbReference>
<dbReference type="PANTHER" id="PTHR31517">
    <property type="match status" value="1"/>
</dbReference>
<dbReference type="PROSITE" id="PS50873">
    <property type="entry name" value="PEROXIDASE_4"/>
    <property type="match status" value="1"/>
</dbReference>
<comment type="cofactor">
    <cofactor evidence="13">
        <name>heme b</name>
        <dbReference type="ChEBI" id="CHEBI:60344"/>
    </cofactor>
    <text evidence="13">Binds 1 heme b (iron(II)-protoporphyrin IX) group per subunit.</text>
</comment>
<dbReference type="Gene3D" id="1.10.420.10">
    <property type="entry name" value="Peroxidase, domain 2"/>
    <property type="match status" value="1"/>
</dbReference>
<evidence type="ECO:0000256" key="3">
    <source>
        <dbReference type="ARBA" id="ARBA00022559"/>
    </source>
</evidence>
<evidence type="ECO:0000256" key="13">
    <source>
        <dbReference type="PIRSR" id="PIRSR600823-3"/>
    </source>
</evidence>
<dbReference type="AlphaFoldDB" id="A0A3B6CJF0"/>
<dbReference type="GO" id="GO:0140825">
    <property type="term" value="F:lactoperoxidase activity"/>
    <property type="evidence" value="ECO:0007669"/>
    <property type="project" value="UniProtKB-EC"/>
</dbReference>
<dbReference type="Gramene" id="TraesCS2B03G1540100.1">
    <property type="protein sequence ID" value="TraesCS2B03G1540100.1.CDS"/>
    <property type="gene ID" value="TraesCS2B03G1540100"/>
</dbReference>
<keyword evidence="6 13" id="KW-0106">Calcium</keyword>
<dbReference type="InterPro" id="IPR010255">
    <property type="entry name" value="Haem_peroxidase_sf"/>
</dbReference>
<dbReference type="EnsemblPlants" id="TraesCS2B02G614900.1">
    <property type="protein sequence ID" value="TraesCS2B02G614900.1"/>
    <property type="gene ID" value="TraesCS2B02G614900"/>
</dbReference>
<evidence type="ECO:0000256" key="6">
    <source>
        <dbReference type="ARBA" id="ARBA00022837"/>
    </source>
</evidence>
<dbReference type="GO" id="GO:0004601">
    <property type="term" value="F:peroxidase activity"/>
    <property type="evidence" value="ECO:0000318"/>
    <property type="project" value="GO_Central"/>
</dbReference>
<dbReference type="Gramene" id="TraesCS2B02G614900.1">
    <property type="protein sequence ID" value="TraesCS2B02G614900.1"/>
    <property type="gene ID" value="TraesCS2B02G614900"/>
</dbReference>
<keyword evidence="7" id="KW-0560">Oxidoreductase</keyword>
<dbReference type="SUPFAM" id="SSF48113">
    <property type="entry name" value="Heme-dependent peroxidases"/>
    <property type="match status" value="1"/>
</dbReference>
<feature type="binding site" evidence="13">
    <location>
        <position position="129"/>
    </location>
    <ligand>
        <name>Ca(2+)</name>
        <dbReference type="ChEBI" id="CHEBI:29108"/>
        <label>2</label>
    </ligand>
</feature>
<protein>
    <recommendedName>
        <fullName evidence="15">Plant heme peroxidase family profile domain-containing protein</fullName>
    </recommendedName>
</protein>
<evidence type="ECO:0000256" key="14">
    <source>
        <dbReference type="PIRSR" id="PIRSR600823-5"/>
    </source>
</evidence>
<evidence type="ECO:0000256" key="9">
    <source>
        <dbReference type="ARBA" id="ARBA00023157"/>
    </source>
</evidence>
<evidence type="ECO:0000313" key="17">
    <source>
        <dbReference type="Proteomes" id="UP000019116"/>
    </source>
</evidence>
<accession>A0A3B6CJF0</accession>
<dbReference type="PROSITE" id="PS00435">
    <property type="entry name" value="PEROXIDASE_1"/>
    <property type="match status" value="1"/>
</dbReference>
<dbReference type="OMA" id="EIRRFGC"/>
<evidence type="ECO:0000256" key="2">
    <source>
        <dbReference type="ARBA" id="ARBA00006873"/>
    </source>
</evidence>
<name>A0A3B6CJF0_WHEAT</name>
<keyword evidence="4" id="KW-0349">Heme</keyword>
<dbReference type="PRINTS" id="PR00458">
    <property type="entry name" value="PEROXIDASE"/>
</dbReference>
<dbReference type="SMR" id="A0A3B6CJF0"/>
<dbReference type="Gene3D" id="1.10.520.10">
    <property type="match status" value="1"/>
</dbReference>
<dbReference type="STRING" id="4565.A0A3B6CJF0"/>
<keyword evidence="8 13" id="KW-0408">Iron</keyword>
<dbReference type="FunFam" id="1.10.420.10:FF:000001">
    <property type="entry name" value="Peroxidase"/>
    <property type="match status" value="1"/>
</dbReference>
<evidence type="ECO:0000313" key="16">
    <source>
        <dbReference type="EnsemblPlants" id="TraesCS2B02G614900.1"/>
    </source>
</evidence>
<feature type="binding site" description="axial binding residue" evidence="13">
    <location>
        <position position="88"/>
    </location>
    <ligand>
        <name>heme b</name>
        <dbReference type="ChEBI" id="CHEBI:60344"/>
    </ligand>
    <ligandPart>
        <name>Fe</name>
        <dbReference type="ChEBI" id="CHEBI:18248"/>
    </ligandPart>
</feature>
<dbReference type="InterPro" id="IPR000823">
    <property type="entry name" value="Peroxidase_pln"/>
</dbReference>
<feature type="domain" description="Plant heme peroxidase family profile" evidence="15">
    <location>
        <begin position="1"/>
        <end position="205"/>
    </location>
</feature>
<dbReference type="PRINTS" id="PR00461">
    <property type="entry name" value="PLPEROXIDASE"/>
</dbReference>
<feature type="binding site" evidence="13">
    <location>
        <position position="137"/>
    </location>
    <ligand>
        <name>Ca(2+)</name>
        <dbReference type="ChEBI" id="CHEBI:29108"/>
        <label>2</label>
    </ligand>
</feature>
<evidence type="ECO:0000256" key="10">
    <source>
        <dbReference type="ARBA" id="ARBA00023283"/>
    </source>
</evidence>
<evidence type="ECO:0000256" key="11">
    <source>
        <dbReference type="ARBA" id="ARBA00023324"/>
    </source>
</evidence>
<dbReference type="Gramene" id="TraesNOR2B03G01091660.1">
    <property type="protein sequence ID" value="TraesNOR2B03G01091660.1"/>
    <property type="gene ID" value="TraesNOR2B03G01091660"/>
</dbReference>
<dbReference type="GO" id="GO:0020037">
    <property type="term" value="F:heme binding"/>
    <property type="evidence" value="ECO:0007669"/>
    <property type="project" value="InterPro"/>
</dbReference>
<evidence type="ECO:0000259" key="15">
    <source>
        <dbReference type="PROSITE" id="PS50873"/>
    </source>
</evidence>
<evidence type="ECO:0000256" key="4">
    <source>
        <dbReference type="ARBA" id="ARBA00022617"/>
    </source>
</evidence>
<dbReference type="GO" id="GO:0009505">
    <property type="term" value="C:plant-type cell wall"/>
    <property type="evidence" value="ECO:0000318"/>
    <property type="project" value="GO_Central"/>
</dbReference>
<feature type="binding site" evidence="13">
    <location>
        <position position="89"/>
    </location>
    <ligand>
        <name>Ca(2+)</name>
        <dbReference type="ChEBI" id="CHEBI:29108"/>
        <label>2</label>
    </ligand>
</feature>
<evidence type="ECO:0000256" key="12">
    <source>
        <dbReference type="PIRSR" id="PIRSR600823-2"/>
    </source>
</evidence>
<reference evidence="16" key="2">
    <citation type="submission" date="2018-10" db="UniProtKB">
        <authorList>
            <consortium name="EnsemblPlants"/>
        </authorList>
    </citation>
    <scope>IDENTIFICATION</scope>
</reference>
<keyword evidence="9 14" id="KW-1015">Disulfide bond</keyword>
<comment type="cofactor">
    <cofactor evidence="13">
        <name>Ca(2+)</name>
        <dbReference type="ChEBI" id="CHEBI:29108"/>
    </cofactor>
    <text evidence="13">Binds 2 calcium ions per subunit.</text>
</comment>
<comment type="catalytic activity">
    <reaction evidence="1">
        <text>2 a phenolic donor + H2O2 = 2 a phenolic radical donor + 2 H2O</text>
        <dbReference type="Rhea" id="RHEA:56136"/>
        <dbReference type="ChEBI" id="CHEBI:15377"/>
        <dbReference type="ChEBI" id="CHEBI:16240"/>
        <dbReference type="ChEBI" id="CHEBI:139520"/>
        <dbReference type="ChEBI" id="CHEBI:139521"/>
        <dbReference type="EC" id="1.11.1.7"/>
    </reaction>
</comment>
<dbReference type="OrthoDB" id="2113341at2759"/>
<keyword evidence="5 13" id="KW-0479">Metal-binding</keyword>
<keyword evidence="3" id="KW-0575">Peroxidase</keyword>